<feature type="coiled-coil region" evidence="1">
    <location>
        <begin position="307"/>
        <end position="360"/>
    </location>
</feature>
<evidence type="ECO:0000313" key="4">
    <source>
        <dbReference type="Proteomes" id="UP000012065"/>
    </source>
</evidence>
<dbReference type="CDD" id="cd00201">
    <property type="entry name" value="WW"/>
    <property type="match status" value="1"/>
</dbReference>
<sequence length="364" mass="41511">MSHLEPSIDSLRRTLRLLEGLPSQANRYDGVLADPRATRTMSADHQSASMNVDSPQPHLRVPDGWIEHTHPLEGRPYYYNSKLRIVTDAPIRHPNQQSSVEWCYAVFREQRKRALPSAANFDVFLDFNGNNTCRVLDPRALSFEEYRVHLERFPENQNHLDDMRMLQIVLAPGPLDLIASEGSASPFDRRYRAKNDPPVSIGTRSMPTVPGDSRSGFMWGTFGRQIVHGLKIAADSIGVVPSMSHVMGEFDSPPSTLEHQEARFQTHLGRLSAILRSYTTGTSFIESIRRTLIEQTHNPTPIPYSRLLNAEVRQRQLEEAIESVRNRTSEFIVNSVIRQESVLERRLWELSERVQALEDKLSHV</sequence>
<evidence type="ECO:0000256" key="2">
    <source>
        <dbReference type="SAM" id="MobiDB-lite"/>
    </source>
</evidence>
<dbReference type="AlphaFoldDB" id="M5C7V7"/>
<accession>M5C7V7</accession>
<keyword evidence="1" id="KW-0175">Coiled coil</keyword>
<reference evidence="3 4" key="1">
    <citation type="journal article" date="2013" name="J. Biotechnol.">
        <title>Establishment and interpretation of the genome sequence of the phytopathogenic fungus Rhizoctonia solani AG1-IB isolate 7/3/14.</title>
        <authorList>
            <person name="Wibberg D.W."/>
            <person name="Jelonek L.J."/>
            <person name="Rupp O.R."/>
            <person name="Hennig M.H."/>
            <person name="Eikmeyer F.E."/>
            <person name="Goesmann A.G."/>
            <person name="Hartmann A.H."/>
            <person name="Borriss R.B."/>
            <person name="Grosch R.G."/>
            <person name="Puehler A.P."/>
            <person name="Schlueter A.S."/>
        </authorList>
    </citation>
    <scope>NUCLEOTIDE SEQUENCE [LARGE SCALE GENOMIC DNA]</scope>
    <source>
        <strain evidence="4">AG1-IB / isolate 7/3/14</strain>
    </source>
</reference>
<evidence type="ECO:0008006" key="5">
    <source>
        <dbReference type="Google" id="ProtNLM"/>
    </source>
</evidence>
<dbReference type="EMBL" id="CAOJ01014726">
    <property type="protein sequence ID" value="CCO35526.1"/>
    <property type="molecule type" value="Genomic_DNA"/>
</dbReference>
<dbReference type="HOGENOM" id="CLU_761133_0_0_1"/>
<evidence type="ECO:0000256" key="1">
    <source>
        <dbReference type="SAM" id="Coils"/>
    </source>
</evidence>
<dbReference type="Gene3D" id="2.20.70.10">
    <property type="match status" value="1"/>
</dbReference>
<proteinExistence type="predicted"/>
<gene>
    <name evidence="3" type="ORF">BN14_09644</name>
</gene>
<comment type="caution">
    <text evidence="3">The sequence shown here is derived from an EMBL/GenBank/DDBJ whole genome shotgun (WGS) entry which is preliminary data.</text>
</comment>
<protein>
    <recommendedName>
        <fullName evidence="5">WW domain-containing protein</fullName>
    </recommendedName>
</protein>
<feature type="region of interest" description="Disordered" evidence="2">
    <location>
        <begin position="188"/>
        <end position="207"/>
    </location>
</feature>
<dbReference type="InterPro" id="IPR001202">
    <property type="entry name" value="WW_dom"/>
</dbReference>
<organism evidence="3 4">
    <name type="scientific">Thanatephorus cucumeris (strain AG1-IB / isolate 7/3/14)</name>
    <name type="common">Lettuce bottom rot fungus</name>
    <name type="synonym">Rhizoctonia solani</name>
    <dbReference type="NCBI Taxonomy" id="1108050"/>
    <lineage>
        <taxon>Eukaryota</taxon>
        <taxon>Fungi</taxon>
        <taxon>Dikarya</taxon>
        <taxon>Basidiomycota</taxon>
        <taxon>Agaricomycotina</taxon>
        <taxon>Agaricomycetes</taxon>
        <taxon>Cantharellales</taxon>
        <taxon>Ceratobasidiaceae</taxon>
        <taxon>Rhizoctonia</taxon>
        <taxon>Rhizoctonia solani AG-1</taxon>
    </lineage>
</organism>
<name>M5C7V7_THACB</name>
<dbReference type="Proteomes" id="UP000012065">
    <property type="component" value="Unassembled WGS sequence"/>
</dbReference>
<evidence type="ECO:0000313" key="3">
    <source>
        <dbReference type="EMBL" id="CCO35526.1"/>
    </source>
</evidence>